<dbReference type="PROSITE" id="PS00501">
    <property type="entry name" value="SPASE_I_1"/>
    <property type="match status" value="1"/>
</dbReference>
<protein>
    <recommendedName>
        <fullName evidence="4 8">Signal peptidase I</fullName>
        <ecNumber evidence="4 8">3.4.21.89</ecNumber>
    </recommendedName>
</protein>
<dbReference type="Proteomes" id="UP000198915">
    <property type="component" value="Unassembled WGS sequence"/>
</dbReference>
<dbReference type="EC" id="3.4.21.89" evidence="4 8"/>
<feature type="domain" description="Peptidase S26" evidence="10">
    <location>
        <begin position="7"/>
        <end position="180"/>
    </location>
</feature>
<dbReference type="GO" id="GO:0004252">
    <property type="term" value="F:serine-type endopeptidase activity"/>
    <property type="evidence" value="ECO:0007669"/>
    <property type="project" value="InterPro"/>
</dbReference>
<dbReference type="InterPro" id="IPR000223">
    <property type="entry name" value="Pept_S26A_signal_pept_1"/>
</dbReference>
<organism evidence="11 12">
    <name type="scientific">Brevibacillus centrosporus</name>
    <dbReference type="NCBI Taxonomy" id="54910"/>
    <lineage>
        <taxon>Bacteria</taxon>
        <taxon>Bacillati</taxon>
        <taxon>Bacillota</taxon>
        <taxon>Bacilli</taxon>
        <taxon>Bacillales</taxon>
        <taxon>Paenibacillaceae</taxon>
        <taxon>Brevibacillus</taxon>
    </lineage>
</organism>
<gene>
    <name evidence="11" type="ORF">SAMN05518846_107158</name>
</gene>
<keyword evidence="8" id="KW-1133">Transmembrane helix</keyword>
<dbReference type="GO" id="GO:0009003">
    <property type="term" value="F:signal peptidase activity"/>
    <property type="evidence" value="ECO:0007669"/>
    <property type="project" value="UniProtKB-EC"/>
</dbReference>
<dbReference type="GO" id="GO:0005886">
    <property type="term" value="C:plasma membrane"/>
    <property type="evidence" value="ECO:0007669"/>
    <property type="project" value="UniProtKB-SubCell"/>
</dbReference>
<evidence type="ECO:0000256" key="3">
    <source>
        <dbReference type="ARBA" id="ARBA00009370"/>
    </source>
</evidence>
<sequence>MKIREIVGWIRSIGFAVIFALVLGIFVFQPYKVDGHSMDPTLQDQQRIYVSKLAHTFNYLPNYGDIVVIDSRVDRSRSWKDDVTGHPLVGLLLGTGDDHSMYVKRVIGKPGDVLEFKDNKVYRNGTPLDEPYIKETMDYAADGKVTVPANHIFVMGDNRNHSTDSREIGFIPVDHVMGTMIENPFADQ</sequence>
<evidence type="ECO:0000256" key="6">
    <source>
        <dbReference type="ARBA" id="ARBA00022801"/>
    </source>
</evidence>
<dbReference type="GO" id="GO:0006465">
    <property type="term" value="P:signal peptide processing"/>
    <property type="evidence" value="ECO:0007669"/>
    <property type="project" value="InterPro"/>
</dbReference>
<evidence type="ECO:0000256" key="5">
    <source>
        <dbReference type="ARBA" id="ARBA00022670"/>
    </source>
</evidence>
<comment type="subcellular location">
    <subcellularLocation>
        <location evidence="2">Cell membrane</location>
        <topology evidence="2">Single-pass type II membrane protein</topology>
    </subcellularLocation>
    <subcellularLocation>
        <location evidence="9">Membrane</location>
        <topology evidence="9">Single-pass type II membrane protein</topology>
    </subcellularLocation>
</comment>
<dbReference type="PANTHER" id="PTHR43390">
    <property type="entry name" value="SIGNAL PEPTIDASE I"/>
    <property type="match status" value="1"/>
</dbReference>
<evidence type="ECO:0000256" key="4">
    <source>
        <dbReference type="ARBA" id="ARBA00013208"/>
    </source>
</evidence>
<feature type="transmembrane region" description="Helical" evidence="8">
    <location>
        <begin position="6"/>
        <end position="28"/>
    </location>
</feature>
<keyword evidence="8" id="KW-0812">Transmembrane</keyword>
<evidence type="ECO:0000313" key="12">
    <source>
        <dbReference type="Proteomes" id="UP000198915"/>
    </source>
</evidence>
<dbReference type="InterPro" id="IPR036286">
    <property type="entry name" value="LexA/Signal_pep-like_sf"/>
</dbReference>
<evidence type="ECO:0000256" key="2">
    <source>
        <dbReference type="ARBA" id="ARBA00004401"/>
    </source>
</evidence>
<keyword evidence="5 8" id="KW-0645">Protease</keyword>
<dbReference type="AlphaFoldDB" id="A0A1I3VT45"/>
<dbReference type="CDD" id="cd06530">
    <property type="entry name" value="S26_SPase_I"/>
    <property type="match status" value="1"/>
</dbReference>
<feature type="active site" evidence="7">
    <location>
        <position position="37"/>
    </location>
</feature>
<dbReference type="EMBL" id="FORT01000007">
    <property type="protein sequence ID" value="SFJ98073.1"/>
    <property type="molecule type" value="Genomic_DNA"/>
</dbReference>
<dbReference type="Gene3D" id="2.10.109.10">
    <property type="entry name" value="Umud Fragment, subunit A"/>
    <property type="match status" value="1"/>
</dbReference>
<name>A0A1I3VT45_9BACL</name>
<dbReference type="InterPro" id="IPR019758">
    <property type="entry name" value="Pept_S26A_signal_pept_1_CS"/>
</dbReference>
<dbReference type="InterPro" id="IPR019757">
    <property type="entry name" value="Pept_S26A_signal_pept_1_Lys-AS"/>
</dbReference>
<reference evidence="12" key="1">
    <citation type="submission" date="2016-10" db="EMBL/GenBank/DDBJ databases">
        <authorList>
            <person name="Varghese N."/>
            <person name="Submissions S."/>
        </authorList>
    </citation>
    <scope>NUCLEOTIDE SEQUENCE [LARGE SCALE GENOMIC DNA]</scope>
    <source>
        <strain evidence="12">OK042</strain>
    </source>
</reference>
<dbReference type="PROSITE" id="PS00760">
    <property type="entry name" value="SPASE_I_2"/>
    <property type="match status" value="1"/>
</dbReference>
<accession>A0A1I3VT45</accession>
<dbReference type="STRING" id="1884381.SAMN05518846_107158"/>
<evidence type="ECO:0000256" key="7">
    <source>
        <dbReference type="PIRSR" id="PIRSR600223-1"/>
    </source>
</evidence>
<feature type="active site" evidence="7">
    <location>
        <position position="104"/>
    </location>
</feature>
<proteinExistence type="inferred from homology"/>
<evidence type="ECO:0000259" key="10">
    <source>
        <dbReference type="Pfam" id="PF10502"/>
    </source>
</evidence>
<dbReference type="InterPro" id="IPR019756">
    <property type="entry name" value="Pept_S26A_signal_pept_1_Ser-AS"/>
</dbReference>
<evidence type="ECO:0000256" key="1">
    <source>
        <dbReference type="ARBA" id="ARBA00000677"/>
    </source>
</evidence>
<dbReference type="PROSITE" id="PS00761">
    <property type="entry name" value="SPASE_I_3"/>
    <property type="match status" value="1"/>
</dbReference>
<dbReference type="PANTHER" id="PTHR43390:SF1">
    <property type="entry name" value="CHLOROPLAST PROCESSING PEPTIDASE"/>
    <property type="match status" value="1"/>
</dbReference>
<dbReference type="InterPro" id="IPR019533">
    <property type="entry name" value="Peptidase_S26"/>
</dbReference>
<keyword evidence="12" id="KW-1185">Reference proteome</keyword>
<evidence type="ECO:0000256" key="8">
    <source>
        <dbReference type="RuleBase" id="RU003993"/>
    </source>
</evidence>
<dbReference type="Pfam" id="PF10502">
    <property type="entry name" value="Peptidase_S26"/>
    <property type="match status" value="1"/>
</dbReference>
<comment type="catalytic activity">
    <reaction evidence="1 8">
        <text>Cleavage of hydrophobic, N-terminal signal or leader sequences from secreted and periplasmic proteins.</text>
        <dbReference type="EC" id="3.4.21.89"/>
    </reaction>
</comment>
<evidence type="ECO:0000256" key="9">
    <source>
        <dbReference type="RuleBase" id="RU362042"/>
    </source>
</evidence>
<dbReference type="SUPFAM" id="SSF51306">
    <property type="entry name" value="LexA/Signal peptidase"/>
    <property type="match status" value="1"/>
</dbReference>
<dbReference type="NCBIfam" id="TIGR02227">
    <property type="entry name" value="sigpep_I_bact"/>
    <property type="match status" value="1"/>
</dbReference>
<dbReference type="PRINTS" id="PR00727">
    <property type="entry name" value="LEADERPTASE"/>
</dbReference>
<comment type="similarity">
    <text evidence="3 9">Belongs to the peptidase S26 family.</text>
</comment>
<keyword evidence="8" id="KW-0472">Membrane</keyword>
<evidence type="ECO:0000313" key="11">
    <source>
        <dbReference type="EMBL" id="SFJ98073.1"/>
    </source>
</evidence>
<keyword evidence="6 8" id="KW-0378">Hydrolase</keyword>